<comment type="caution">
    <text evidence="5">The sequence shown here is derived from an EMBL/GenBank/DDBJ whole genome shotgun (WGS) entry which is preliminary data.</text>
</comment>
<evidence type="ECO:0000256" key="3">
    <source>
        <dbReference type="SAM" id="MobiDB-lite"/>
    </source>
</evidence>
<dbReference type="PROSITE" id="PS50977">
    <property type="entry name" value="HTH_TETR_2"/>
    <property type="match status" value="1"/>
</dbReference>
<dbReference type="Pfam" id="PF19344">
    <property type="entry name" value="TetR_C_32"/>
    <property type="match status" value="1"/>
</dbReference>
<dbReference type="InterPro" id="IPR009057">
    <property type="entry name" value="Homeodomain-like_sf"/>
</dbReference>
<evidence type="ECO:0000313" key="5">
    <source>
        <dbReference type="EMBL" id="NIJ13234.1"/>
    </source>
</evidence>
<dbReference type="Proteomes" id="UP000545493">
    <property type="component" value="Unassembled WGS sequence"/>
</dbReference>
<dbReference type="RefSeq" id="WP_167172874.1">
    <property type="nucleotide sequence ID" value="NZ_JAAOYM010000001.1"/>
</dbReference>
<evidence type="ECO:0000259" key="4">
    <source>
        <dbReference type="PROSITE" id="PS50977"/>
    </source>
</evidence>
<evidence type="ECO:0000256" key="2">
    <source>
        <dbReference type="PROSITE-ProRule" id="PRU00335"/>
    </source>
</evidence>
<feature type="domain" description="HTH tetR-type" evidence="4">
    <location>
        <begin position="20"/>
        <end position="79"/>
    </location>
</feature>
<feature type="region of interest" description="Disordered" evidence="3">
    <location>
        <begin position="205"/>
        <end position="232"/>
    </location>
</feature>
<dbReference type="AlphaFoldDB" id="A0A7X5US60"/>
<dbReference type="InterPro" id="IPR001647">
    <property type="entry name" value="HTH_TetR"/>
</dbReference>
<dbReference type="EMBL" id="JAAOYM010000001">
    <property type="protein sequence ID" value="NIJ13234.1"/>
    <property type="molecule type" value="Genomic_DNA"/>
</dbReference>
<gene>
    <name evidence="5" type="ORF">FHU38_003578</name>
</gene>
<dbReference type="PANTHER" id="PTHR30055">
    <property type="entry name" value="HTH-TYPE TRANSCRIPTIONAL REGULATOR RUTR"/>
    <property type="match status" value="1"/>
</dbReference>
<dbReference type="Gene3D" id="1.10.357.10">
    <property type="entry name" value="Tetracycline Repressor, domain 2"/>
    <property type="match status" value="1"/>
</dbReference>
<dbReference type="SUPFAM" id="SSF48498">
    <property type="entry name" value="Tetracyclin repressor-like, C-terminal domain"/>
    <property type="match status" value="1"/>
</dbReference>
<dbReference type="InterPro" id="IPR050109">
    <property type="entry name" value="HTH-type_TetR-like_transc_reg"/>
</dbReference>
<dbReference type="Pfam" id="PF00440">
    <property type="entry name" value="TetR_N"/>
    <property type="match status" value="1"/>
</dbReference>
<feature type="DNA-binding region" description="H-T-H motif" evidence="2">
    <location>
        <begin position="42"/>
        <end position="61"/>
    </location>
</feature>
<dbReference type="GO" id="GO:0000976">
    <property type="term" value="F:transcription cis-regulatory region binding"/>
    <property type="evidence" value="ECO:0007669"/>
    <property type="project" value="TreeGrafter"/>
</dbReference>
<evidence type="ECO:0000313" key="6">
    <source>
        <dbReference type="Proteomes" id="UP000545493"/>
    </source>
</evidence>
<protein>
    <submittedName>
        <fullName evidence="5">AcrR family transcriptional regulator</fullName>
    </submittedName>
</protein>
<accession>A0A7X5US60</accession>
<keyword evidence="1 2" id="KW-0238">DNA-binding</keyword>
<dbReference type="GO" id="GO:0003700">
    <property type="term" value="F:DNA-binding transcription factor activity"/>
    <property type="evidence" value="ECO:0007669"/>
    <property type="project" value="TreeGrafter"/>
</dbReference>
<keyword evidence="6" id="KW-1185">Reference proteome</keyword>
<proteinExistence type="predicted"/>
<organism evidence="5 6">
    <name type="scientific">Saccharomonospora amisosensis</name>
    <dbReference type="NCBI Taxonomy" id="1128677"/>
    <lineage>
        <taxon>Bacteria</taxon>
        <taxon>Bacillati</taxon>
        <taxon>Actinomycetota</taxon>
        <taxon>Actinomycetes</taxon>
        <taxon>Pseudonocardiales</taxon>
        <taxon>Pseudonocardiaceae</taxon>
        <taxon>Saccharomonospora</taxon>
    </lineage>
</organism>
<sequence length="232" mass="25392">MAEGVNRRDGRAERWRDHRAARRAAFVDAAFRALDEHGPDAGMAHLASAAGVSKPRLYRHFADKADLVAAVAERVVSLVWCRLEPALREPAPPRVRVREGVRAYLGVVAEHPNVFRFLCRHRYAEQASRDRRVAATVIATMLSDQLDGFGIESEGVRPWAHGLVGAVEAAGSWWLDHPGMDIEQVTDYITTLVWGALEAALREEGVPPGGGFHGTGNTPQPARGRQAHGSRS</sequence>
<dbReference type="InterPro" id="IPR045823">
    <property type="entry name" value="TetR_C_32"/>
</dbReference>
<dbReference type="PRINTS" id="PR00455">
    <property type="entry name" value="HTHTETR"/>
</dbReference>
<dbReference type="InterPro" id="IPR036271">
    <property type="entry name" value="Tet_transcr_reg_TetR-rel_C_sf"/>
</dbReference>
<reference evidence="5 6" key="1">
    <citation type="submission" date="2020-03" db="EMBL/GenBank/DDBJ databases">
        <title>Sequencing the genomes of 1000 actinobacteria strains.</title>
        <authorList>
            <person name="Klenk H.-P."/>
        </authorList>
    </citation>
    <scope>NUCLEOTIDE SEQUENCE [LARGE SCALE GENOMIC DNA]</scope>
    <source>
        <strain evidence="5 6">DSM 45685</strain>
    </source>
</reference>
<dbReference type="PANTHER" id="PTHR30055:SF160">
    <property type="entry name" value="TRANSCRIPTIONAL REGULATORY PROTEIN (PROBABLY ASNC-FAMILY)-RELATED"/>
    <property type="match status" value="1"/>
</dbReference>
<dbReference type="SUPFAM" id="SSF46689">
    <property type="entry name" value="Homeodomain-like"/>
    <property type="match status" value="1"/>
</dbReference>
<evidence type="ECO:0000256" key="1">
    <source>
        <dbReference type="ARBA" id="ARBA00023125"/>
    </source>
</evidence>
<name>A0A7X5US60_9PSEU</name>